<reference evidence="3 4" key="1">
    <citation type="submission" date="2018-12" db="EMBL/GenBank/DDBJ databases">
        <authorList>
            <person name="Toschakov S.V."/>
        </authorList>
    </citation>
    <scope>NUCLEOTIDE SEQUENCE [LARGE SCALE GENOMIC DNA]</scope>
    <source>
        <strain evidence="3 4">GM2012</strain>
    </source>
</reference>
<evidence type="ECO:0000256" key="1">
    <source>
        <dbReference type="SAM" id="Coils"/>
    </source>
</evidence>
<dbReference type="PANTHER" id="PTHR41259">
    <property type="entry name" value="DOUBLE-STRAND BREAK REPAIR RAD50 ATPASE, PUTATIVE-RELATED"/>
    <property type="match status" value="1"/>
</dbReference>
<evidence type="ECO:0000313" key="4">
    <source>
        <dbReference type="Proteomes" id="UP000280296"/>
    </source>
</evidence>
<keyword evidence="4" id="KW-1185">Reference proteome</keyword>
<dbReference type="Pfam" id="PF13476">
    <property type="entry name" value="AAA_23"/>
    <property type="match status" value="1"/>
</dbReference>
<dbReference type="OrthoDB" id="9764467at2"/>
<gene>
    <name evidence="3" type="ORF">TsocGM_11055</name>
</gene>
<dbReference type="Proteomes" id="UP000280296">
    <property type="component" value="Unassembled WGS sequence"/>
</dbReference>
<organism evidence="3 4">
    <name type="scientific">Tautonia sociabilis</name>
    <dbReference type="NCBI Taxonomy" id="2080755"/>
    <lineage>
        <taxon>Bacteria</taxon>
        <taxon>Pseudomonadati</taxon>
        <taxon>Planctomycetota</taxon>
        <taxon>Planctomycetia</taxon>
        <taxon>Isosphaerales</taxon>
        <taxon>Isosphaeraceae</taxon>
        <taxon>Tautonia</taxon>
    </lineage>
</organism>
<dbReference type="AlphaFoldDB" id="A0A432MKQ1"/>
<feature type="coiled-coil region" evidence="1">
    <location>
        <begin position="776"/>
        <end position="865"/>
    </location>
</feature>
<feature type="coiled-coil region" evidence="1">
    <location>
        <begin position="383"/>
        <end position="503"/>
    </location>
</feature>
<sequence length="1108" mass="123109">MFLRSIRLQHWACHHALDLELDPGLNVVVGPNGVGKSTLCGAIIAALTVKHSSKDRDLRQLEPWGVEGCGPTAELVLSRPDGEWRLAKTFIHEPSARLERREGNRWALRHRGKSAEEELTRWLDSDGAAGRLLLELWSPQVDPTRLFDTPSRNGRLSPSSILGASLADRLQATEATGPFALARRLVADQVAKSFTPVNRQVRVGSELQLAELARREAETRWLELSQRQDELSRRVEEYRRLEAEHRLHRQERDRLAEQADRRRADREAYRRRLETLRAAEDELRRLQDAVDRADRDHRRLLLAAEEANAAETRLAELEPRASSLAEEAGRAEADLQAAEHRRAEVASHLDELAVLLDRLNRLDDADRARSARLAEEQEAARTLSRAEAARNEASRIVSSAQEALARAEADRILSQRAELTRAVRDANARALAARVRYQRAQHRLLRAEADRLDRTLEQINARLAERSALGSPDDEPIPTEDQLRELRSRSAELDARAAALEADALSLRFEADRPISARLSADSEEEGDPIAIAAGGAIDARAIGSLILEIEGVGRVAISRTSAAPEERRRRLEADRQAFRDLLASFGAGSVEDLEARRFRADRRTALDAELAALLSAGTAESLRRRRDEIDQQLASLTLPADLDEGEPEDHPSIETLRSDADAADRALAVARDRLDAMGGDVDPGPVADLAEADRQVNQARQTLDEARLTLETAQLEVDRTRDRLVEARARLQDADRLLSEESGDDPNAASDLRYHISSIRQKLIVWDADPPGTTAQAVRLRRQAIENEVEQHRRRRDSAASALAELDRDRAAAIASRDAARRRLDELAAEGDDGGSPGDRAALLDDLRRDLHRAEARVLLLREELGSDPTADDDAFESLRRENAERCRQSEQDLAVLLRELELLGADGLDTRLAEASEKLDETRARFALLDRDASAWRLLDRILGEVESDCSRDVARQVEGLSARWVERLSGRNVRSVTLDPDSLSPVSALADASGLARALELFSRGTREQVALACRLQLGVLLSQDARQMILLDDPLAHTDPDRHGEALDVLTEVASSLQVVIFSCHLDRYARLWEEGRARRLSIVGPDRAEEPRPAVPAAGGLGP</sequence>
<feature type="coiled-coil region" evidence="1">
    <location>
        <begin position="907"/>
        <end position="934"/>
    </location>
</feature>
<accession>A0A432MKQ1</accession>
<dbReference type="EMBL" id="RYZH01000018">
    <property type="protein sequence ID" value="RUL87716.1"/>
    <property type="molecule type" value="Genomic_DNA"/>
</dbReference>
<keyword evidence="1" id="KW-0175">Coiled coil</keyword>
<dbReference type="InterPro" id="IPR038729">
    <property type="entry name" value="Rad50/SbcC_AAA"/>
</dbReference>
<dbReference type="RefSeq" id="WP_126725426.1">
    <property type="nucleotide sequence ID" value="NZ_RYZH01000018.1"/>
</dbReference>
<proteinExistence type="predicted"/>
<evidence type="ECO:0000259" key="2">
    <source>
        <dbReference type="Pfam" id="PF13476"/>
    </source>
</evidence>
<evidence type="ECO:0000313" key="3">
    <source>
        <dbReference type="EMBL" id="RUL87716.1"/>
    </source>
</evidence>
<comment type="caution">
    <text evidence="3">The sequence shown here is derived from an EMBL/GenBank/DDBJ whole genome shotgun (WGS) entry which is preliminary data.</text>
</comment>
<reference evidence="3 4" key="2">
    <citation type="submission" date="2019-01" db="EMBL/GenBank/DDBJ databases">
        <title>Tautonia sociabilis, a novel thermotolerant planctomycete of Isosphaeraceae family, isolated from a 4000 m deep subterranean habitat.</title>
        <authorList>
            <person name="Kovaleva O.L."/>
            <person name="Elcheninov A.G."/>
            <person name="Van Heerden E."/>
            <person name="Toshchakov S.V."/>
            <person name="Novikov A."/>
            <person name="Bonch-Osmolovskaya E.A."/>
            <person name="Kublanov I.V."/>
        </authorList>
    </citation>
    <scope>NUCLEOTIDE SEQUENCE [LARGE SCALE GENOMIC DNA]</scope>
    <source>
        <strain evidence="3 4">GM2012</strain>
    </source>
</reference>
<dbReference type="InterPro" id="IPR027417">
    <property type="entry name" value="P-loop_NTPase"/>
</dbReference>
<dbReference type="GO" id="GO:0006302">
    <property type="term" value="P:double-strand break repair"/>
    <property type="evidence" value="ECO:0007669"/>
    <property type="project" value="InterPro"/>
</dbReference>
<feature type="coiled-coil region" evidence="1">
    <location>
        <begin position="224"/>
        <end position="341"/>
    </location>
</feature>
<name>A0A432MKQ1_9BACT</name>
<dbReference type="Gene3D" id="3.40.50.300">
    <property type="entry name" value="P-loop containing nucleotide triphosphate hydrolases"/>
    <property type="match status" value="2"/>
</dbReference>
<protein>
    <recommendedName>
        <fullName evidence="2">Rad50/SbcC-type AAA domain-containing protein</fullName>
    </recommendedName>
</protein>
<feature type="coiled-coil region" evidence="1">
    <location>
        <begin position="654"/>
        <end position="738"/>
    </location>
</feature>
<feature type="domain" description="Rad50/SbcC-type AAA" evidence="2">
    <location>
        <begin position="5"/>
        <end position="306"/>
    </location>
</feature>
<dbReference type="SUPFAM" id="SSF52540">
    <property type="entry name" value="P-loop containing nucleoside triphosphate hydrolases"/>
    <property type="match status" value="1"/>
</dbReference>
<dbReference type="GO" id="GO:0016887">
    <property type="term" value="F:ATP hydrolysis activity"/>
    <property type="evidence" value="ECO:0007669"/>
    <property type="project" value="InterPro"/>
</dbReference>
<dbReference type="PANTHER" id="PTHR41259:SF1">
    <property type="entry name" value="DOUBLE-STRAND BREAK REPAIR RAD50 ATPASE, PUTATIVE-RELATED"/>
    <property type="match status" value="1"/>
</dbReference>